<dbReference type="GO" id="GO:0000160">
    <property type="term" value="P:phosphorelay signal transduction system"/>
    <property type="evidence" value="ECO:0007669"/>
    <property type="project" value="InterPro"/>
</dbReference>
<evidence type="ECO:0000313" key="3">
    <source>
        <dbReference type="EMBL" id="BCO08397.1"/>
    </source>
</evidence>
<dbReference type="RefSeq" id="WP_267928298.1">
    <property type="nucleotide sequence ID" value="NZ_AP024233.1"/>
</dbReference>
<evidence type="ECO:0000259" key="2">
    <source>
        <dbReference type="PROSITE" id="PS50110"/>
    </source>
</evidence>
<dbReference type="SUPFAM" id="SSF52172">
    <property type="entry name" value="CheY-like"/>
    <property type="match status" value="1"/>
</dbReference>
<evidence type="ECO:0000313" key="4">
    <source>
        <dbReference type="Proteomes" id="UP001063350"/>
    </source>
</evidence>
<feature type="modified residue" description="4-aspartylphosphate" evidence="1">
    <location>
        <position position="53"/>
    </location>
</feature>
<dbReference type="InterPro" id="IPR011006">
    <property type="entry name" value="CheY-like_superfamily"/>
</dbReference>
<organism evidence="3 4">
    <name type="scientific">Desulfolithobacter dissulfuricans</name>
    <dbReference type="NCBI Taxonomy" id="2795293"/>
    <lineage>
        <taxon>Bacteria</taxon>
        <taxon>Pseudomonadati</taxon>
        <taxon>Thermodesulfobacteriota</taxon>
        <taxon>Desulfobulbia</taxon>
        <taxon>Desulfobulbales</taxon>
        <taxon>Desulfobulbaceae</taxon>
        <taxon>Desulfolithobacter</taxon>
    </lineage>
</organism>
<keyword evidence="1" id="KW-0597">Phosphoprotein</keyword>
<dbReference type="Proteomes" id="UP001063350">
    <property type="component" value="Chromosome"/>
</dbReference>
<gene>
    <name evidence="3" type="ORF">GF1_07730</name>
</gene>
<dbReference type="EMBL" id="AP024233">
    <property type="protein sequence ID" value="BCO08397.1"/>
    <property type="molecule type" value="Genomic_DNA"/>
</dbReference>
<keyword evidence="4" id="KW-1185">Reference proteome</keyword>
<dbReference type="PROSITE" id="PS50110">
    <property type="entry name" value="RESPONSE_REGULATORY"/>
    <property type="match status" value="1"/>
</dbReference>
<dbReference type="AlphaFoldDB" id="A0A915XJ79"/>
<evidence type="ECO:0000256" key="1">
    <source>
        <dbReference type="PROSITE-ProRule" id="PRU00169"/>
    </source>
</evidence>
<reference evidence="3" key="1">
    <citation type="submission" date="2020-12" db="EMBL/GenBank/DDBJ databases">
        <title>Desulfobium dissulfuricans gen. nov., sp. nov., a novel mesophilic, sulfate-reducing bacterium isolated from a deep-sea hydrothermal vent.</title>
        <authorList>
            <person name="Hashimoto Y."/>
            <person name="Tame A."/>
            <person name="Sawayama S."/>
            <person name="Miyazaki J."/>
            <person name="Takai K."/>
            <person name="Nakagawa S."/>
        </authorList>
    </citation>
    <scope>NUCLEOTIDE SEQUENCE</scope>
    <source>
        <strain evidence="3">GF1</strain>
    </source>
</reference>
<dbReference type="Gene3D" id="3.40.50.2300">
    <property type="match status" value="1"/>
</dbReference>
<protein>
    <recommendedName>
        <fullName evidence="2">Response regulatory domain-containing protein</fullName>
    </recommendedName>
</protein>
<dbReference type="KEGG" id="ddu:GF1_07730"/>
<feature type="domain" description="Response regulatory" evidence="2">
    <location>
        <begin position="3"/>
        <end position="120"/>
    </location>
</feature>
<sequence>MYTLLLVSPRKEELGDFTAALASAPDITLKQIDSGDDALHTVREHTPHLVIIDQEIRDKNKKPLELVMELLGISAMMNTTMITSMDAEEWHEKSEGLGMMEPIPDPPTEKDALALLERFRKMPGLS</sequence>
<dbReference type="InterPro" id="IPR001789">
    <property type="entry name" value="Sig_transdc_resp-reg_receiver"/>
</dbReference>
<proteinExistence type="predicted"/>
<accession>A0A915XJ79</accession>
<name>A0A915XJ79_9BACT</name>